<dbReference type="OrthoDB" id="2789603at2759"/>
<sequence>MLANLLAFLNPSRSRHDSFILLIRSSGVNCVHLVPEEPGVVEQFSAYSGSTNRLPPLSRTVTSIQSGEPLGELEVRVTEGESLPTAVQRLSDHVRRAYDAGSATVGVDKVAEIDADEARLHQCDRALRQGFRAMAEEGRGNDGAGAAPVKYTVELARISRSRPGRIWDDSMLTSFPH</sequence>
<dbReference type="GeneID" id="38782517"/>
<dbReference type="RefSeq" id="XP_027616513.1">
    <property type="nucleotide sequence ID" value="XM_027760712.1"/>
</dbReference>
<protein>
    <submittedName>
        <fullName evidence="1">Uncharacterized protein</fullName>
    </submittedName>
</protein>
<dbReference type="InParanoid" id="A0A401GTT6"/>
<evidence type="ECO:0000313" key="2">
    <source>
        <dbReference type="Proteomes" id="UP000287166"/>
    </source>
</evidence>
<gene>
    <name evidence="1" type="ORF">SCP_0801180</name>
</gene>
<proteinExistence type="predicted"/>
<dbReference type="AlphaFoldDB" id="A0A401GTT6"/>
<keyword evidence="2" id="KW-1185">Reference proteome</keyword>
<accession>A0A401GTT6</accession>
<name>A0A401GTT6_9APHY</name>
<evidence type="ECO:0000313" key="1">
    <source>
        <dbReference type="EMBL" id="GBE85600.1"/>
    </source>
</evidence>
<comment type="caution">
    <text evidence="1">The sequence shown here is derived from an EMBL/GenBank/DDBJ whole genome shotgun (WGS) entry which is preliminary data.</text>
</comment>
<organism evidence="1 2">
    <name type="scientific">Sparassis crispa</name>
    <dbReference type="NCBI Taxonomy" id="139825"/>
    <lineage>
        <taxon>Eukaryota</taxon>
        <taxon>Fungi</taxon>
        <taxon>Dikarya</taxon>
        <taxon>Basidiomycota</taxon>
        <taxon>Agaricomycotina</taxon>
        <taxon>Agaricomycetes</taxon>
        <taxon>Polyporales</taxon>
        <taxon>Sparassidaceae</taxon>
        <taxon>Sparassis</taxon>
    </lineage>
</organism>
<dbReference type="EMBL" id="BFAD01000008">
    <property type="protein sequence ID" value="GBE85600.1"/>
    <property type="molecule type" value="Genomic_DNA"/>
</dbReference>
<reference evidence="1 2" key="1">
    <citation type="journal article" date="2018" name="Sci. Rep.">
        <title>Genome sequence of the cauliflower mushroom Sparassis crispa (Hanabiratake) and its association with beneficial usage.</title>
        <authorList>
            <person name="Kiyama R."/>
            <person name="Furutani Y."/>
            <person name="Kawaguchi K."/>
            <person name="Nakanishi T."/>
        </authorList>
    </citation>
    <scope>NUCLEOTIDE SEQUENCE [LARGE SCALE GENOMIC DNA]</scope>
</reference>
<dbReference type="Proteomes" id="UP000287166">
    <property type="component" value="Unassembled WGS sequence"/>
</dbReference>